<name>A0ABR5A828_9BACL</name>
<dbReference type="Proteomes" id="UP000031967">
    <property type="component" value="Unassembled WGS sequence"/>
</dbReference>
<organism evidence="2 3">
    <name type="scientific">Gordoniibacillus kamchatkensis</name>
    <dbReference type="NCBI Taxonomy" id="1590651"/>
    <lineage>
        <taxon>Bacteria</taxon>
        <taxon>Bacillati</taxon>
        <taxon>Bacillota</taxon>
        <taxon>Bacilli</taxon>
        <taxon>Bacillales</taxon>
        <taxon>Paenibacillaceae</taxon>
        <taxon>Gordoniibacillus</taxon>
    </lineage>
</organism>
<accession>A0ABR5A828</accession>
<dbReference type="CDD" id="cd04301">
    <property type="entry name" value="NAT_SF"/>
    <property type="match status" value="1"/>
</dbReference>
<protein>
    <recommendedName>
        <fullName evidence="1">N-acetyltransferase domain-containing protein</fullName>
    </recommendedName>
</protein>
<dbReference type="SUPFAM" id="SSF55729">
    <property type="entry name" value="Acyl-CoA N-acyltransferases (Nat)"/>
    <property type="match status" value="1"/>
</dbReference>
<evidence type="ECO:0000313" key="3">
    <source>
        <dbReference type="Proteomes" id="UP000031967"/>
    </source>
</evidence>
<reference evidence="2 3" key="1">
    <citation type="submission" date="2014-12" db="EMBL/GenBank/DDBJ databases">
        <title>Draft genome sequence of Paenibacillus kamchatkensis strain B-2647.</title>
        <authorList>
            <person name="Karlyshev A.V."/>
            <person name="Kudryashova E.B."/>
        </authorList>
    </citation>
    <scope>NUCLEOTIDE SEQUENCE [LARGE SCALE GENOMIC DNA]</scope>
    <source>
        <strain evidence="2 3">VKM B-2647</strain>
    </source>
</reference>
<dbReference type="EMBL" id="JXAK01000098">
    <property type="protein sequence ID" value="KIL37168.1"/>
    <property type="molecule type" value="Genomic_DNA"/>
</dbReference>
<evidence type="ECO:0000259" key="1">
    <source>
        <dbReference type="PROSITE" id="PS51186"/>
    </source>
</evidence>
<dbReference type="PROSITE" id="PS51186">
    <property type="entry name" value="GNAT"/>
    <property type="match status" value="1"/>
</dbReference>
<comment type="caution">
    <text evidence="2">The sequence shown here is derived from an EMBL/GenBank/DDBJ whole genome shotgun (WGS) entry which is preliminary data.</text>
</comment>
<dbReference type="Gene3D" id="3.40.630.30">
    <property type="match status" value="1"/>
</dbReference>
<gene>
    <name evidence="2" type="ORF">SD70_30915</name>
</gene>
<sequence length="271" mass="30673">MVKVPVVTKELSERLEQSEIDYMTSRVLAIKEREGNPMGVEVRKFGRATAFYVKEMPWGTFNTVKGIASNDIDNVDEIIQFYRERNRSFQFEIIPSKANADLLGYLSDKGFRQNGFHTTLYGVPNGNLAQFSHGVTIRELKEDEFELYGKLHCLGTGLNLNGASYVADNNRVLYDRPGWRFFIGFVEEHPAGVAVMHISNDVASLTFAATVPEFRRRGLQTAFLQKRIHEAELANCELVVGQASYASTSQNNMERAGLRIGYTRATWVEEK</sequence>
<dbReference type="InterPro" id="IPR000182">
    <property type="entry name" value="GNAT_dom"/>
</dbReference>
<evidence type="ECO:0000313" key="2">
    <source>
        <dbReference type="EMBL" id="KIL37168.1"/>
    </source>
</evidence>
<dbReference type="Pfam" id="PF00583">
    <property type="entry name" value="Acetyltransf_1"/>
    <property type="match status" value="1"/>
</dbReference>
<dbReference type="InterPro" id="IPR016181">
    <property type="entry name" value="Acyl_CoA_acyltransferase"/>
</dbReference>
<proteinExistence type="predicted"/>
<feature type="domain" description="N-acetyltransferase" evidence="1">
    <location>
        <begin position="135"/>
        <end position="271"/>
    </location>
</feature>
<keyword evidence="3" id="KW-1185">Reference proteome</keyword>